<feature type="region of interest" description="Disordered" evidence="1">
    <location>
        <begin position="1"/>
        <end position="57"/>
    </location>
</feature>
<feature type="compositionally biased region" description="Basic residues" evidence="1">
    <location>
        <begin position="192"/>
        <end position="202"/>
    </location>
</feature>
<feature type="region of interest" description="Disordered" evidence="1">
    <location>
        <begin position="231"/>
        <end position="256"/>
    </location>
</feature>
<gene>
    <name evidence="2" type="ORF">Syun_023893</name>
</gene>
<dbReference type="EMBL" id="JBBNAF010000010">
    <property type="protein sequence ID" value="KAK9107882.1"/>
    <property type="molecule type" value="Genomic_DNA"/>
</dbReference>
<evidence type="ECO:0000256" key="1">
    <source>
        <dbReference type="SAM" id="MobiDB-lite"/>
    </source>
</evidence>
<dbReference type="AlphaFoldDB" id="A0AAP0FK16"/>
<feature type="region of interest" description="Disordered" evidence="1">
    <location>
        <begin position="102"/>
        <end position="211"/>
    </location>
</feature>
<accession>A0AAP0FK16</accession>
<name>A0AAP0FK16_9MAGN</name>
<evidence type="ECO:0000313" key="3">
    <source>
        <dbReference type="Proteomes" id="UP001420932"/>
    </source>
</evidence>
<dbReference type="Proteomes" id="UP001420932">
    <property type="component" value="Unassembled WGS sequence"/>
</dbReference>
<feature type="compositionally biased region" description="Basic residues" evidence="1">
    <location>
        <begin position="37"/>
        <end position="50"/>
    </location>
</feature>
<evidence type="ECO:0000313" key="2">
    <source>
        <dbReference type="EMBL" id="KAK9107882.1"/>
    </source>
</evidence>
<proteinExistence type="predicted"/>
<protein>
    <submittedName>
        <fullName evidence="2">Uncharacterized protein</fullName>
    </submittedName>
</protein>
<feature type="compositionally biased region" description="Basic residues" evidence="1">
    <location>
        <begin position="161"/>
        <end position="170"/>
    </location>
</feature>
<feature type="compositionally biased region" description="Basic and acidic residues" evidence="1">
    <location>
        <begin position="1"/>
        <end position="11"/>
    </location>
</feature>
<sequence>MKKSVDSRRADDEENPLAKKPKKKSVLADQTESMNGSKKKTMTTTTKKKSASFEGRYEDECAVKKTKKKSSLRGIKLKKVSVEIGRKDEEVQLGIEKVKTKQKKCSAKMESVCEEPAKKKKKKKKKKLSKVSEEVTAKKKMKKRSSVDCEEVSDEVEESAKKKKKKKKKKISLDKTEEEGEGDFTSVAELKTKKKKKKKTSHIVKELPNKKTKKRKESFFAKIEACETPSVISKPRKKKKKKSSESSDANECVVNATKKRSMAQREILVVEKTPKVDETERTAKDASVDTKQRSFESPKNWPLEFKKQQKDIIALWHACNVFIEPTFSCSSNVILPTLYTWR</sequence>
<reference evidence="2 3" key="1">
    <citation type="submission" date="2024-01" db="EMBL/GenBank/DDBJ databases">
        <title>Genome assemblies of Stephania.</title>
        <authorList>
            <person name="Yang L."/>
        </authorList>
    </citation>
    <scope>NUCLEOTIDE SEQUENCE [LARGE SCALE GENOMIC DNA]</scope>
    <source>
        <strain evidence="2">YNDBR</strain>
        <tissue evidence="2">Leaf</tissue>
    </source>
</reference>
<keyword evidence="3" id="KW-1185">Reference proteome</keyword>
<organism evidence="2 3">
    <name type="scientific">Stephania yunnanensis</name>
    <dbReference type="NCBI Taxonomy" id="152371"/>
    <lineage>
        <taxon>Eukaryota</taxon>
        <taxon>Viridiplantae</taxon>
        <taxon>Streptophyta</taxon>
        <taxon>Embryophyta</taxon>
        <taxon>Tracheophyta</taxon>
        <taxon>Spermatophyta</taxon>
        <taxon>Magnoliopsida</taxon>
        <taxon>Ranunculales</taxon>
        <taxon>Menispermaceae</taxon>
        <taxon>Menispermoideae</taxon>
        <taxon>Cissampelideae</taxon>
        <taxon>Stephania</taxon>
    </lineage>
</organism>
<feature type="compositionally biased region" description="Acidic residues" evidence="1">
    <location>
        <begin position="148"/>
        <end position="157"/>
    </location>
</feature>
<comment type="caution">
    <text evidence="2">The sequence shown here is derived from an EMBL/GenBank/DDBJ whole genome shotgun (WGS) entry which is preliminary data.</text>
</comment>
<feature type="compositionally biased region" description="Basic residues" evidence="1">
    <location>
        <begin position="118"/>
        <end position="129"/>
    </location>
</feature>